<keyword evidence="4 6" id="KW-0560">Oxidoreductase</keyword>
<evidence type="ECO:0000313" key="9">
    <source>
        <dbReference type="EMBL" id="KAH3668296.1"/>
    </source>
</evidence>
<reference evidence="9" key="1">
    <citation type="journal article" date="2021" name="Open Biol.">
        <title>Shared evolutionary footprints suggest mitochondrial oxidative damage underlies multiple complex I losses in fungi.</title>
        <authorList>
            <person name="Schikora-Tamarit M.A."/>
            <person name="Marcet-Houben M."/>
            <person name="Nosek J."/>
            <person name="Gabaldon T."/>
        </authorList>
    </citation>
    <scope>NUCLEOTIDE SEQUENCE</scope>
    <source>
        <strain evidence="9">CBS6075</strain>
    </source>
</reference>
<dbReference type="GO" id="GO:0005739">
    <property type="term" value="C:mitochondrion"/>
    <property type="evidence" value="ECO:0007669"/>
    <property type="project" value="TreeGrafter"/>
</dbReference>
<feature type="domain" description="Ketopantoate reductase C-terminal" evidence="8">
    <location>
        <begin position="194"/>
        <end position="320"/>
    </location>
</feature>
<dbReference type="Proteomes" id="UP000769157">
    <property type="component" value="Unassembled WGS sequence"/>
</dbReference>
<evidence type="ECO:0000313" key="10">
    <source>
        <dbReference type="Proteomes" id="UP000769157"/>
    </source>
</evidence>
<dbReference type="OrthoDB" id="73846at2759"/>
<dbReference type="RefSeq" id="XP_046062710.1">
    <property type="nucleotide sequence ID" value="XM_046202878.1"/>
</dbReference>
<organism evidence="9 10">
    <name type="scientific">Ogataea philodendri</name>
    <dbReference type="NCBI Taxonomy" id="1378263"/>
    <lineage>
        <taxon>Eukaryota</taxon>
        <taxon>Fungi</taxon>
        <taxon>Dikarya</taxon>
        <taxon>Ascomycota</taxon>
        <taxon>Saccharomycotina</taxon>
        <taxon>Pichiomycetes</taxon>
        <taxon>Pichiales</taxon>
        <taxon>Pichiaceae</taxon>
        <taxon>Ogataea</taxon>
    </lineage>
</organism>
<proteinExistence type="inferred from homology"/>
<reference evidence="9" key="2">
    <citation type="submission" date="2021-01" db="EMBL/GenBank/DDBJ databases">
        <authorList>
            <person name="Schikora-Tamarit M.A."/>
        </authorList>
    </citation>
    <scope>NUCLEOTIDE SEQUENCE</scope>
    <source>
        <strain evidence="9">CBS6075</strain>
    </source>
</reference>
<protein>
    <recommendedName>
        <fullName evidence="2 6">2-dehydropantoate 2-reductase</fullName>
        <ecNumber evidence="2 6">1.1.1.169</ecNumber>
    </recommendedName>
    <alternativeName>
        <fullName evidence="5 6">Ketopantoate reductase</fullName>
    </alternativeName>
</protein>
<dbReference type="Gene3D" id="1.10.1040.10">
    <property type="entry name" value="N-(1-d-carboxylethyl)-l-norvaline Dehydrogenase, domain 2"/>
    <property type="match status" value="1"/>
</dbReference>
<dbReference type="InterPro" id="IPR013752">
    <property type="entry name" value="KPA_reductase"/>
</dbReference>
<dbReference type="PANTHER" id="PTHR43765">
    <property type="entry name" value="2-DEHYDROPANTOATE 2-REDUCTASE-RELATED"/>
    <property type="match status" value="1"/>
</dbReference>
<evidence type="ECO:0000259" key="8">
    <source>
        <dbReference type="Pfam" id="PF08546"/>
    </source>
</evidence>
<dbReference type="InterPro" id="IPR050838">
    <property type="entry name" value="Ketopantoate_reductase"/>
</dbReference>
<evidence type="ECO:0000256" key="2">
    <source>
        <dbReference type="ARBA" id="ARBA00013014"/>
    </source>
</evidence>
<sequence>MTNIYVLGAGGIGTLVAAGLTKRFPVNFIVRTQSKIDLLKKTNNTFTITQLFNQNAKISRQIANASRAEEIKDRQIDFLIVSVKTFDTVKSLTPLLPKIGSSTHILLIQNGMGVLEELNAKVWPDASTRPVLYQGVITHGIFQDQSEIGTYNYSHAGNGDLKVARVDGKPATHPVIQALVESEINTSVYTFEDLLTHQVSKLMVNVCMNPTTSVLDCINYELADIDAVKEYFRCMIHEGMTILKRKYPALENRPELADDLLVDLACEKGFILNGKNSTSMRQDTLFLRDTEIDYINGYIVRLAEDMGLDAPYNRSIQLLTKSRSIINKRRAELKN</sequence>
<evidence type="ECO:0000256" key="5">
    <source>
        <dbReference type="ARBA" id="ARBA00032024"/>
    </source>
</evidence>
<evidence type="ECO:0000256" key="1">
    <source>
        <dbReference type="ARBA" id="ARBA00007870"/>
    </source>
</evidence>
<evidence type="ECO:0000256" key="6">
    <source>
        <dbReference type="RuleBase" id="RU362068"/>
    </source>
</evidence>
<gene>
    <name evidence="9" type="ORF">OGAPHI_002050</name>
</gene>
<comment type="similarity">
    <text evidence="1 6">Belongs to the ketopantoate reductase family.</text>
</comment>
<dbReference type="EC" id="1.1.1.169" evidence="2 6"/>
<keyword evidence="10" id="KW-1185">Reference proteome</keyword>
<dbReference type="AlphaFoldDB" id="A0A9P8T6Y4"/>
<comment type="catalytic activity">
    <reaction evidence="6">
        <text>(R)-pantoate + NADP(+) = 2-dehydropantoate + NADPH + H(+)</text>
        <dbReference type="Rhea" id="RHEA:16233"/>
        <dbReference type="ChEBI" id="CHEBI:11561"/>
        <dbReference type="ChEBI" id="CHEBI:15378"/>
        <dbReference type="ChEBI" id="CHEBI:15980"/>
        <dbReference type="ChEBI" id="CHEBI:57783"/>
        <dbReference type="ChEBI" id="CHEBI:58349"/>
        <dbReference type="EC" id="1.1.1.169"/>
    </reaction>
</comment>
<evidence type="ECO:0000259" key="7">
    <source>
        <dbReference type="Pfam" id="PF02558"/>
    </source>
</evidence>
<dbReference type="InterPro" id="IPR013328">
    <property type="entry name" value="6PGD_dom2"/>
</dbReference>
<dbReference type="GO" id="GO:0008677">
    <property type="term" value="F:2-dehydropantoate 2-reductase activity"/>
    <property type="evidence" value="ECO:0007669"/>
    <property type="project" value="UniProtKB-EC"/>
</dbReference>
<accession>A0A9P8T6Y4</accession>
<dbReference type="InterPro" id="IPR036291">
    <property type="entry name" value="NAD(P)-bd_dom_sf"/>
</dbReference>
<comment type="function">
    <text evidence="6">Catalyzes the NADPH-dependent reduction of ketopantoate into pantoic acid.</text>
</comment>
<dbReference type="SUPFAM" id="SSF48179">
    <property type="entry name" value="6-phosphogluconate dehydrogenase C-terminal domain-like"/>
    <property type="match status" value="1"/>
</dbReference>
<evidence type="ECO:0000256" key="4">
    <source>
        <dbReference type="ARBA" id="ARBA00023002"/>
    </source>
</evidence>
<feature type="domain" description="Ketopantoate reductase N-terminal" evidence="7">
    <location>
        <begin position="4"/>
        <end position="167"/>
    </location>
</feature>
<dbReference type="InterPro" id="IPR008927">
    <property type="entry name" value="6-PGluconate_DH-like_C_sf"/>
</dbReference>
<dbReference type="GO" id="GO:0015940">
    <property type="term" value="P:pantothenate biosynthetic process"/>
    <property type="evidence" value="ECO:0007669"/>
    <property type="project" value="InterPro"/>
</dbReference>
<evidence type="ECO:0000256" key="3">
    <source>
        <dbReference type="ARBA" id="ARBA00022857"/>
    </source>
</evidence>
<dbReference type="InterPro" id="IPR013332">
    <property type="entry name" value="KPR_N"/>
</dbReference>
<dbReference type="Gene3D" id="3.40.50.720">
    <property type="entry name" value="NAD(P)-binding Rossmann-like Domain"/>
    <property type="match status" value="1"/>
</dbReference>
<dbReference type="EMBL" id="JAEUBE010000158">
    <property type="protein sequence ID" value="KAH3668296.1"/>
    <property type="molecule type" value="Genomic_DNA"/>
</dbReference>
<dbReference type="GeneID" id="70234017"/>
<comment type="caution">
    <text evidence="9">The sequence shown here is derived from an EMBL/GenBank/DDBJ whole genome shotgun (WGS) entry which is preliminary data.</text>
</comment>
<dbReference type="Pfam" id="PF02558">
    <property type="entry name" value="ApbA"/>
    <property type="match status" value="1"/>
</dbReference>
<dbReference type="InterPro" id="IPR003710">
    <property type="entry name" value="ApbA"/>
</dbReference>
<dbReference type="SUPFAM" id="SSF51735">
    <property type="entry name" value="NAD(P)-binding Rossmann-fold domains"/>
    <property type="match status" value="1"/>
</dbReference>
<dbReference type="PANTHER" id="PTHR43765:SF2">
    <property type="entry name" value="2-DEHYDROPANTOATE 2-REDUCTASE"/>
    <property type="match status" value="1"/>
</dbReference>
<keyword evidence="3 6" id="KW-0521">NADP</keyword>
<dbReference type="NCBIfam" id="TIGR00745">
    <property type="entry name" value="apbA_panE"/>
    <property type="match status" value="1"/>
</dbReference>
<name>A0A9P8T6Y4_9ASCO</name>
<dbReference type="Pfam" id="PF08546">
    <property type="entry name" value="ApbA_C"/>
    <property type="match status" value="1"/>
</dbReference>
<dbReference type="GO" id="GO:0050661">
    <property type="term" value="F:NADP binding"/>
    <property type="evidence" value="ECO:0007669"/>
    <property type="project" value="TreeGrafter"/>
</dbReference>